<accession>A0ACC0DG20</accession>
<name>A0ACC0DG20_9PEZI</name>
<sequence length="2505" mass="275150">MNVTNGDHGSYSSASSSFEEIKDTGAPGPCPIAICGLGLRLSGGIRNADGFWDLLVNGRDARAPVPSDRYDPEGFDGSLNGKGCIETKFGYYLEGDLSRFDPSLFSMTQKELERCDPQQRLLLQVTRECLEDAGETNYRGKPIGCYVGTFGDEWLHMQGKDDQQTGNHLVTGSGDWMLANRVSYEYNLCGPSMVVRTACSASLIALHEACRALQFGDASAAVVAGTNLVLGPSLTALMTAEGVLSPDGSCKSFDASANGYARAEGVTAVYVKRLTDAIRDGNPIRAVIRGTAANSDGKSQGMLVPRGEALESLMKKIYSDAGLNPADTAFVECHGTGTSVGDPIEASAVGAVFGGDGVYIGSVKPNIGHCEGSAGLASLIKAVLSLEHKTIPPNIKFHTPNPKIPFREKRLTVPSQPTPFPADKAERVSVNSFGIGGSNAHVIIDSFPRPEKVGSTLEMARRPELLVLSANTQHSLKQQLELQEEYASQHPSTLYDIAYTLALRRELLPHRAFMIKSGEKTLELSGIVKAPGKSSNRKVTMVFTGQGSQWAEMGRGLFITNAEFREDIHLMDNVLRKLVNPPNWSIEAEILKPCEISQINTARLSQPLCTALQIGIVRQFRRLGVIPAAVVGHSSGEIAAAYAAGYISLEFAIKAAYYRGLVSSNDSPKKGSMAAIGLGPVDVAKLLPDGVVVACENSPQSTTISGERELVEQVVSTIKAVKPDTFARILKVDMAYHSHHMILLADEYLRLLRQEKDISHTETILLPRSTFMSSVATKIIDNPAELGPEYWVANLVSPVRFSTAVSNLFELRGDSDVLLEIGPHAALAGPLRQICTARSWQCNYVASQIRGGDSTVSFLAALGRLFQENVAIDFGPLFTGGRVVSGLPTYAWDHSDQSFWNESRLSTAWRQRRYPHHCILGVRSTESPDAEPLWRNVLHLDDASWLLDHKVSQDVIFPFAGYVAMAGEAIRQVAKADTGSSYHLRHVVARTALVLSDSKPVEIITTLRRKRLTDSDESQWYEFNITSYSGSAWINHCTGEVRHIEDPKDTASWIPEELPRKLSSSVFYEAMERNGFVYGPEFQSLADITTSTTEQIAEAKIIDRHDHTPSPFSLHPVAIDGCLQLLMIATAQGLCRNFDGLHVPTSIEELVISRGAAEMHARAWTRKGDLRLGQVECFADGRPTLWMRGLQLAPLEEDDEMGDSIDKHAAAHVQWLPDFDFVDHRALFSPPRPDREHLRLQQELSFLCMLQEVRKVEGLKACQPHFAKLRDWMKQEIEDAAAGKGEFPLVDNAAGLLGLSLVEQQDTIDSHLEILKHGYHSALSTGIKLVCDYAEELFDGSRETLDVLMQDNLLAEIYNHTSFGYGDFVRLLSNSRPNLRILEVGAGTGGTTELILRDLVDEGGFPIFSVYTFTDVSSGFLVKARERFSYAPNMEYKVLDISRSPLEQGFEGGGKGAYDLILAANVVHATPFINETLGNIKSLLKPDGMLVLTELLPTLRTANYMFGHFSGWWLGEADRRPSNPLMPVERWDIELKSAGFTGVDSYVSDDEEPYNQIVTIVSRPHIRRTTPSKQVGLLCDDVDSGVARTLRSTLEDSGWKVTPCRLTSPPPPGLDIISCLNLETDWFVNLTEESFVRLQKFAKALEQQKILWLARPVQIRCTDPRPATFIGVARTLRAEQAPGLCTLEIDASEPQFADLVLGVFEKIHNEEDVGALAPDREFAVETSQICIPRYHPFSLADRLKESGSRMEKSPVGNMRTALNVGKTGSMETLHWIDDPLSPELPDDHVEIEARAVGLNFRDVVLARGVIESATPGRIPLGYEFSGVISKIGSAVTSLAPGDRVMALCNGCLATKNAAPAEIVMKIPDDLTFEAAATIPVCFGTVIYSLIDIGRLERGQSVLIHSACGGVGLAALQVSKMLGAEIYATVGSEKKVEYLVDNYGIPRSHIFNSRDSSFVEGVMQETDGRGVDLVLNSLSGELLHESWRCVAKFGIMVELGLRDSRGSGRLNMLPFAENRSYHGVNLSEFRERPKWLRRLLDTFIRYYQQGLLRPIEHVETFEAKQILRAFRHLEDGDHIGKVVVTFPESSANATIQSTPQPRRIEFNPNAGYLLVGGVGGLGRSIATWMVERGARNLTFLSRSAGLSDISKSIFLELESMGCAVTAVAGRVNHMNDVQEAIRRSKYPIRGVVQLAMVLRDVPVVDMEWSQWKDVLAPKVDGTWNLHRAFQSEPLDFFFLASSLVTVADSLGQGNYVAANTFVEAFCRYRHSLGLPASVLNIGPISDVGFVAENAHAMHNIKAQGLYLLGEREFLDFLELGLLDNYPAGLGAAAPKAIPPTPWCNSAQIVMGLRSEQDLDDPNNRTMWRRDRRMGIYHNVRIDDSTKTSESNALQGFLARIVTAEGGEEGKSLLREKSSIDFLAREIGTKIYDFLLKPDEEVDVGLTLAQVGLDSLMAIELRRWFKGAFGLTLSVLEIVGSGTLSQLAELVANKLLEKLESECRKAT</sequence>
<comment type="caution">
    <text evidence="1">The sequence shown here is derived from an EMBL/GenBank/DDBJ whole genome shotgun (WGS) entry which is preliminary data.</text>
</comment>
<proteinExistence type="predicted"/>
<protein>
    <submittedName>
        <fullName evidence="1">Uncharacterized protein</fullName>
    </submittedName>
</protein>
<gene>
    <name evidence="1" type="ORF">F4821DRAFT_254777</name>
</gene>
<organism evidence="1 2">
    <name type="scientific">Hypoxylon rubiginosum</name>
    <dbReference type="NCBI Taxonomy" id="110542"/>
    <lineage>
        <taxon>Eukaryota</taxon>
        <taxon>Fungi</taxon>
        <taxon>Dikarya</taxon>
        <taxon>Ascomycota</taxon>
        <taxon>Pezizomycotina</taxon>
        <taxon>Sordariomycetes</taxon>
        <taxon>Xylariomycetidae</taxon>
        <taxon>Xylariales</taxon>
        <taxon>Hypoxylaceae</taxon>
        <taxon>Hypoxylon</taxon>
    </lineage>
</organism>
<dbReference type="EMBL" id="MU394286">
    <property type="protein sequence ID" value="KAI6091458.1"/>
    <property type="molecule type" value="Genomic_DNA"/>
</dbReference>
<keyword evidence="2" id="KW-1185">Reference proteome</keyword>
<dbReference type="Proteomes" id="UP001497680">
    <property type="component" value="Unassembled WGS sequence"/>
</dbReference>
<evidence type="ECO:0000313" key="1">
    <source>
        <dbReference type="EMBL" id="KAI6091458.1"/>
    </source>
</evidence>
<evidence type="ECO:0000313" key="2">
    <source>
        <dbReference type="Proteomes" id="UP001497680"/>
    </source>
</evidence>
<reference evidence="1 2" key="1">
    <citation type="journal article" date="2022" name="New Phytol.">
        <title>Ecological generalism drives hyperdiversity of secondary metabolite gene clusters in xylarialean endophytes.</title>
        <authorList>
            <person name="Franco M.E.E."/>
            <person name="Wisecaver J.H."/>
            <person name="Arnold A.E."/>
            <person name="Ju Y.M."/>
            <person name="Slot J.C."/>
            <person name="Ahrendt S."/>
            <person name="Moore L.P."/>
            <person name="Eastman K.E."/>
            <person name="Scott K."/>
            <person name="Konkel Z."/>
            <person name="Mondo S.J."/>
            <person name="Kuo A."/>
            <person name="Hayes R.D."/>
            <person name="Haridas S."/>
            <person name="Andreopoulos B."/>
            <person name="Riley R."/>
            <person name="LaButti K."/>
            <person name="Pangilinan J."/>
            <person name="Lipzen A."/>
            <person name="Amirebrahimi M."/>
            <person name="Yan J."/>
            <person name="Adam C."/>
            <person name="Keymanesh K."/>
            <person name="Ng V."/>
            <person name="Louie K."/>
            <person name="Northen T."/>
            <person name="Drula E."/>
            <person name="Henrissat B."/>
            <person name="Hsieh H.M."/>
            <person name="Youens-Clark K."/>
            <person name="Lutzoni F."/>
            <person name="Miadlikowska J."/>
            <person name="Eastwood D.C."/>
            <person name="Hamelin R.C."/>
            <person name="Grigoriev I.V."/>
            <person name="U'Ren J.M."/>
        </authorList>
    </citation>
    <scope>NUCLEOTIDE SEQUENCE [LARGE SCALE GENOMIC DNA]</scope>
    <source>
        <strain evidence="1 2">ER1909</strain>
    </source>
</reference>